<dbReference type="GO" id="GO:0005524">
    <property type="term" value="F:ATP binding"/>
    <property type="evidence" value="ECO:0007669"/>
    <property type="project" value="UniProtKB-KW"/>
</dbReference>
<dbReference type="SUPFAM" id="SSF52540">
    <property type="entry name" value="P-loop containing nucleoside triphosphate hydrolases"/>
    <property type="match status" value="1"/>
</dbReference>
<dbReference type="PANTHER" id="PTHR42711:SF1">
    <property type="entry name" value="ABC-TRANSPORT PROTEIN, ATP-BINDING COMPONENT"/>
    <property type="match status" value="1"/>
</dbReference>
<dbReference type="PANTHER" id="PTHR42711">
    <property type="entry name" value="ABC TRANSPORTER ATP-BINDING PROTEIN"/>
    <property type="match status" value="1"/>
</dbReference>
<dbReference type="Gene3D" id="3.40.50.300">
    <property type="entry name" value="P-loop containing nucleotide triphosphate hydrolases"/>
    <property type="match status" value="1"/>
</dbReference>
<evidence type="ECO:0000256" key="3">
    <source>
        <dbReference type="ARBA" id="ARBA00022840"/>
    </source>
</evidence>
<dbReference type="RefSeq" id="WP_185548833.1">
    <property type="nucleotide sequence ID" value="NZ_JAARYD010000003.1"/>
</dbReference>
<feature type="domain" description="ABC transporter" evidence="4">
    <location>
        <begin position="22"/>
        <end position="256"/>
    </location>
</feature>
<keyword evidence="1" id="KW-0813">Transport</keyword>
<dbReference type="SMART" id="SM00382">
    <property type="entry name" value="AAA"/>
    <property type="match status" value="1"/>
</dbReference>
<evidence type="ECO:0000313" key="5">
    <source>
        <dbReference type="EMBL" id="MBC2176540.1"/>
    </source>
</evidence>
<dbReference type="EMBL" id="JAARYD010000003">
    <property type="protein sequence ID" value="MBC2176540.1"/>
    <property type="molecule type" value="Genomic_DNA"/>
</dbReference>
<dbReference type="AlphaFoldDB" id="A0A7X0Z608"/>
<dbReference type="Pfam" id="PF00005">
    <property type="entry name" value="ABC_tran"/>
    <property type="match status" value="1"/>
</dbReference>
<sequence>MMAFISVRNLSKDYKVYKSEGNTFLNLFKKRDYKVVHAVKNLSFDVKKGDIIGYIGPNGAGKSTTIKLLAGILYPDSGTCIVDEKSPWVDRKKYVKDIGVMFGQRSQLTWDLPVKDSYDLLRDIYNLTEADYARTLANLVKKLNLEELLHVPVRQLSLGQRVRCELVATFLHEPKLVFLDEPTIGIDIEMKREFHKFVKEINQELGTTIFITTHDLDDIKSLCNRLLIINKGEIFFNGTLEELFTEFYIEEKIFVELLAGTAYRLPENVRIIEKEGNRLVVSVSEKGMTGKVIKEIVQNNAVVNIYPEQNKIEDIILDIYTQMKK</sequence>
<dbReference type="InterPro" id="IPR050763">
    <property type="entry name" value="ABC_transporter_ATP-binding"/>
</dbReference>
<keyword evidence="3 5" id="KW-0067">ATP-binding</keyword>
<dbReference type="InterPro" id="IPR027417">
    <property type="entry name" value="P-loop_NTPase"/>
</dbReference>
<proteinExistence type="predicted"/>
<evidence type="ECO:0000256" key="2">
    <source>
        <dbReference type="ARBA" id="ARBA00022741"/>
    </source>
</evidence>
<evidence type="ECO:0000313" key="6">
    <source>
        <dbReference type="Proteomes" id="UP000541735"/>
    </source>
</evidence>
<dbReference type="Proteomes" id="UP000541735">
    <property type="component" value="Unassembled WGS sequence"/>
</dbReference>
<dbReference type="InterPro" id="IPR003439">
    <property type="entry name" value="ABC_transporter-like_ATP-bd"/>
</dbReference>
<reference evidence="5 6" key="1">
    <citation type="submission" date="2020-03" db="EMBL/GenBank/DDBJ databases">
        <title>Soil Listeria distribution.</title>
        <authorList>
            <person name="Liao J."/>
            <person name="Wiedmann M."/>
        </authorList>
    </citation>
    <scope>NUCLEOTIDE SEQUENCE [LARGE SCALE GENOMIC DNA]</scope>
    <source>
        <strain evidence="5 6">FSL L7-0259</strain>
    </source>
</reference>
<comment type="caution">
    <text evidence="5">The sequence shown here is derived from an EMBL/GenBank/DDBJ whole genome shotgun (WGS) entry which is preliminary data.</text>
</comment>
<dbReference type="PROSITE" id="PS50893">
    <property type="entry name" value="ABC_TRANSPORTER_2"/>
    <property type="match status" value="1"/>
</dbReference>
<organism evidence="5 6">
    <name type="scientific">Listeria booriae</name>
    <dbReference type="NCBI Taxonomy" id="1552123"/>
    <lineage>
        <taxon>Bacteria</taxon>
        <taxon>Bacillati</taxon>
        <taxon>Bacillota</taxon>
        <taxon>Bacilli</taxon>
        <taxon>Bacillales</taxon>
        <taxon>Listeriaceae</taxon>
        <taxon>Listeria</taxon>
    </lineage>
</organism>
<keyword evidence="2" id="KW-0547">Nucleotide-binding</keyword>
<dbReference type="InterPro" id="IPR003593">
    <property type="entry name" value="AAA+_ATPase"/>
</dbReference>
<accession>A0A7X0Z608</accession>
<gene>
    <name evidence="5" type="ORF">HCB27_07925</name>
</gene>
<evidence type="ECO:0000256" key="1">
    <source>
        <dbReference type="ARBA" id="ARBA00022448"/>
    </source>
</evidence>
<name>A0A7X0Z608_9LIST</name>
<protein>
    <submittedName>
        <fullName evidence="5">ATP-binding cassette domain-containing protein</fullName>
    </submittedName>
</protein>
<dbReference type="GO" id="GO:0016887">
    <property type="term" value="F:ATP hydrolysis activity"/>
    <property type="evidence" value="ECO:0007669"/>
    <property type="project" value="InterPro"/>
</dbReference>
<evidence type="ECO:0000259" key="4">
    <source>
        <dbReference type="PROSITE" id="PS50893"/>
    </source>
</evidence>